<dbReference type="GO" id="GO:0005886">
    <property type="term" value="C:plasma membrane"/>
    <property type="evidence" value="ECO:0007669"/>
    <property type="project" value="UniProtKB-SubCell"/>
</dbReference>
<dbReference type="AlphaFoldDB" id="A0A2K2UF27"/>
<comment type="function">
    <text evidence="7">F(1)F(0) ATP synthase produces ATP from ADP in the presence of a proton or sodium gradient. F-type ATPases consist of two structural domains, F(1) containing the extramembraneous catalytic core and F(0) containing the membrane proton channel, linked together by a central stalk and a peripheral stalk. During catalysis, ATP synthesis in the catalytic domain of F(1) is coupled via a rotary mechanism of the central stalk subunits to proton translocation.</text>
</comment>
<dbReference type="Pfam" id="PF00213">
    <property type="entry name" value="OSCP"/>
    <property type="match status" value="1"/>
</dbReference>
<dbReference type="SUPFAM" id="SSF47928">
    <property type="entry name" value="N-terminal domain of the delta subunit of the F1F0-ATP synthase"/>
    <property type="match status" value="1"/>
</dbReference>
<evidence type="ECO:0000256" key="7">
    <source>
        <dbReference type="HAMAP-Rule" id="MF_01416"/>
    </source>
</evidence>
<name>A0A2K2UF27_9ACTN</name>
<dbReference type="InterPro" id="IPR000711">
    <property type="entry name" value="ATPase_OSCP/dsu"/>
</dbReference>
<dbReference type="GO" id="GO:0045259">
    <property type="term" value="C:proton-transporting ATP synthase complex"/>
    <property type="evidence" value="ECO:0007669"/>
    <property type="project" value="UniProtKB-KW"/>
</dbReference>
<keyword evidence="5 7" id="KW-0472">Membrane</keyword>
<dbReference type="GO" id="GO:0046933">
    <property type="term" value="F:proton-transporting ATP synthase activity, rotational mechanism"/>
    <property type="evidence" value="ECO:0007669"/>
    <property type="project" value="UniProtKB-UniRule"/>
</dbReference>
<dbReference type="InterPro" id="IPR026015">
    <property type="entry name" value="ATP_synth_OSCP/delta_N_sf"/>
</dbReference>
<keyword evidence="4 7" id="KW-0406">Ion transport</keyword>
<dbReference type="RefSeq" id="WP_103264193.1">
    <property type="nucleotide sequence ID" value="NZ_CABMLE010000001.1"/>
</dbReference>
<dbReference type="OrthoDB" id="3186352at2"/>
<reference evidence="9" key="1">
    <citation type="submission" date="2018-01" db="EMBL/GenBank/DDBJ databases">
        <title>Rubneribacter badeniensis gen. nov., sp. nov., and Colonibacter rubneri, gen. nov., sp. nov., WGS of new members of the Eggerthellaceae.</title>
        <authorList>
            <person name="Danylec N."/>
            <person name="Stoll D.A."/>
            <person name="Doetsch A."/>
            <person name="Kulling S.E."/>
            <person name="Huch M."/>
        </authorList>
    </citation>
    <scope>NUCLEOTIDE SEQUENCE [LARGE SCALE GENOMIC DNA]</scope>
    <source>
        <strain evidence="9">ResAG-96</strain>
    </source>
</reference>
<comment type="caution">
    <text evidence="8">The sequence shown here is derived from an EMBL/GenBank/DDBJ whole genome shotgun (WGS) entry which is preliminary data.</text>
</comment>
<comment type="function">
    <text evidence="7">This protein is part of the stalk that links CF(0) to CF(1). It either transmits conformational changes from CF(0) to CF(1) or is implicated in proton conduction.</text>
</comment>
<evidence type="ECO:0000256" key="3">
    <source>
        <dbReference type="ARBA" id="ARBA00022781"/>
    </source>
</evidence>
<dbReference type="Proteomes" id="UP000236197">
    <property type="component" value="Unassembled WGS sequence"/>
</dbReference>
<keyword evidence="2 7" id="KW-0813">Transport</keyword>
<dbReference type="Gene3D" id="1.10.520.20">
    <property type="entry name" value="N-terminal domain of the delta subunit of the F1F0-ATP synthase"/>
    <property type="match status" value="1"/>
</dbReference>
<evidence type="ECO:0000256" key="1">
    <source>
        <dbReference type="ARBA" id="ARBA00004370"/>
    </source>
</evidence>
<sequence>MPTNRQIRKEKVATYAAALLDGAYEQGGQAAALEVRDQLELIIRIVRTRSVEFSNALKDSSYTPEQRGSLARAVFADSNPVLVDILAVMAERKDFALLSRVWESYGEQLERKLNVTVVDVVTVVELDDHLREVITKKTEADLGTKVVLRERIDKSLIGGILMSAGGRRIDASVLSQLESARNVLKLSTDGGEC</sequence>
<proteinExistence type="inferred from homology"/>
<evidence type="ECO:0000313" key="9">
    <source>
        <dbReference type="Proteomes" id="UP000236197"/>
    </source>
</evidence>
<comment type="subcellular location">
    <subcellularLocation>
        <location evidence="7">Cell membrane</location>
        <topology evidence="7">Peripheral membrane protein</topology>
    </subcellularLocation>
    <subcellularLocation>
        <location evidence="1">Membrane</location>
    </subcellularLocation>
</comment>
<dbReference type="EMBL" id="PPEK01000001">
    <property type="protein sequence ID" value="PNV68869.1"/>
    <property type="molecule type" value="Genomic_DNA"/>
</dbReference>
<keyword evidence="7" id="KW-0139">CF(1)</keyword>
<comment type="similarity">
    <text evidence="7">Belongs to the ATPase delta chain family.</text>
</comment>
<accession>A0A2K2UF27</accession>
<keyword evidence="3 7" id="KW-0375">Hydrogen ion transport</keyword>
<keyword evidence="6 7" id="KW-0066">ATP synthesis</keyword>
<evidence type="ECO:0000256" key="4">
    <source>
        <dbReference type="ARBA" id="ARBA00023065"/>
    </source>
</evidence>
<evidence type="ECO:0000256" key="6">
    <source>
        <dbReference type="ARBA" id="ARBA00023310"/>
    </source>
</evidence>
<protein>
    <recommendedName>
        <fullName evidence="7">ATP synthase subunit delta</fullName>
    </recommendedName>
    <alternativeName>
        <fullName evidence="7">ATP synthase F(1) sector subunit delta</fullName>
    </alternativeName>
    <alternativeName>
        <fullName evidence="7">F-type ATPase subunit delta</fullName>
        <shortName evidence="7">F-ATPase subunit delta</shortName>
    </alternativeName>
</protein>
<dbReference type="HAMAP" id="MF_01416">
    <property type="entry name" value="ATP_synth_delta_bact"/>
    <property type="match status" value="1"/>
</dbReference>
<organism evidence="8 9">
    <name type="scientific">Enteroscipio rubneri</name>
    <dbReference type="NCBI Taxonomy" id="2070686"/>
    <lineage>
        <taxon>Bacteria</taxon>
        <taxon>Bacillati</taxon>
        <taxon>Actinomycetota</taxon>
        <taxon>Coriobacteriia</taxon>
        <taxon>Eggerthellales</taxon>
        <taxon>Eggerthellaceae</taxon>
        <taxon>Enteroscipio</taxon>
    </lineage>
</organism>
<evidence type="ECO:0000256" key="2">
    <source>
        <dbReference type="ARBA" id="ARBA00022448"/>
    </source>
</evidence>
<evidence type="ECO:0000313" key="8">
    <source>
        <dbReference type="EMBL" id="PNV68869.1"/>
    </source>
</evidence>
<dbReference type="PRINTS" id="PR00125">
    <property type="entry name" value="ATPASEDELTA"/>
</dbReference>
<dbReference type="PANTHER" id="PTHR11910">
    <property type="entry name" value="ATP SYNTHASE DELTA CHAIN"/>
    <property type="match status" value="1"/>
</dbReference>
<keyword evidence="9" id="KW-1185">Reference proteome</keyword>
<gene>
    <name evidence="7 8" type="primary">atpH</name>
    <name evidence="8" type="ORF">C2L71_02580</name>
</gene>
<keyword evidence="7" id="KW-1003">Cell membrane</keyword>
<dbReference type="NCBIfam" id="TIGR01145">
    <property type="entry name" value="ATP_synt_delta"/>
    <property type="match status" value="1"/>
</dbReference>
<evidence type="ECO:0000256" key="5">
    <source>
        <dbReference type="ARBA" id="ARBA00023136"/>
    </source>
</evidence>